<keyword evidence="1" id="KW-0479">Metal-binding</keyword>
<evidence type="ECO:0000259" key="6">
    <source>
        <dbReference type="PROSITE" id="PS50089"/>
    </source>
</evidence>
<comment type="caution">
    <text evidence="7">The sequence shown here is derived from an EMBL/GenBank/DDBJ whole genome shotgun (WGS) entry which is preliminary data.</text>
</comment>
<keyword evidence="3" id="KW-0862">Zinc</keyword>
<sequence>ETAPGPPRTHKNASSKNPSRMNLQPWENVGATPKSKWKKSDYMASSDDPCAICHDELSRDLYELECGHHFHHECIKTWLKQHSSTCPICRTHVLLPEAFPKLPAWNKH</sequence>
<dbReference type="OrthoDB" id="9068794at2759"/>
<dbReference type="Pfam" id="PF13639">
    <property type="entry name" value="zf-RING_2"/>
    <property type="match status" value="1"/>
</dbReference>
<feature type="non-terminal residue" evidence="7">
    <location>
        <position position="108"/>
    </location>
</feature>
<proteinExistence type="predicted"/>
<evidence type="ECO:0000256" key="5">
    <source>
        <dbReference type="SAM" id="MobiDB-lite"/>
    </source>
</evidence>
<evidence type="ECO:0000256" key="2">
    <source>
        <dbReference type="ARBA" id="ARBA00022771"/>
    </source>
</evidence>
<dbReference type="Gene3D" id="3.30.40.10">
    <property type="entry name" value="Zinc/RING finger domain, C3HC4 (zinc finger)"/>
    <property type="match status" value="1"/>
</dbReference>
<dbReference type="GO" id="GO:0016874">
    <property type="term" value="F:ligase activity"/>
    <property type="evidence" value="ECO:0007669"/>
    <property type="project" value="UniProtKB-KW"/>
</dbReference>
<dbReference type="GO" id="GO:0008270">
    <property type="term" value="F:zinc ion binding"/>
    <property type="evidence" value="ECO:0007669"/>
    <property type="project" value="UniProtKB-KW"/>
</dbReference>
<gene>
    <name evidence="7" type="primary">Dzip3</name>
    <name evidence="7" type="ORF">HELFUL_R02266</name>
</gene>
<keyword evidence="8" id="KW-1185">Reference proteome</keyword>
<dbReference type="AlphaFoldDB" id="A0A7L2B1U4"/>
<organism evidence="7 8">
    <name type="scientific">Heliornis fulica</name>
    <name type="common">sungrebe</name>
    <dbReference type="NCBI Taxonomy" id="54369"/>
    <lineage>
        <taxon>Eukaryota</taxon>
        <taxon>Metazoa</taxon>
        <taxon>Chordata</taxon>
        <taxon>Craniata</taxon>
        <taxon>Vertebrata</taxon>
        <taxon>Euteleostomi</taxon>
        <taxon>Archelosauria</taxon>
        <taxon>Archosauria</taxon>
        <taxon>Dinosauria</taxon>
        <taxon>Saurischia</taxon>
        <taxon>Theropoda</taxon>
        <taxon>Coelurosauria</taxon>
        <taxon>Aves</taxon>
        <taxon>Neognathae</taxon>
        <taxon>Neoaves</taxon>
        <taxon>Gruiformes</taxon>
        <taxon>Heliornithidae</taxon>
        <taxon>Heliornis</taxon>
    </lineage>
</organism>
<evidence type="ECO:0000256" key="3">
    <source>
        <dbReference type="ARBA" id="ARBA00022833"/>
    </source>
</evidence>
<feature type="non-terminal residue" evidence="7">
    <location>
        <position position="1"/>
    </location>
</feature>
<keyword evidence="2 4" id="KW-0863">Zinc-finger</keyword>
<dbReference type="Proteomes" id="UP000590868">
    <property type="component" value="Unassembled WGS sequence"/>
</dbReference>
<protein>
    <submittedName>
        <fullName evidence="7">DZIP3 ligase</fullName>
    </submittedName>
</protein>
<reference evidence="7 8" key="1">
    <citation type="submission" date="2019-09" db="EMBL/GenBank/DDBJ databases">
        <title>Bird 10,000 Genomes (B10K) Project - Family phase.</title>
        <authorList>
            <person name="Zhang G."/>
        </authorList>
    </citation>
    <scope>NUCLEOTIDE SEQUENCE [LARGE SCALE GENOMIC DNA]</scope>
    <source>
        <strain evidence="7">B10K-DU-001-55</strain>
        <tissue evidence="7">Muscle</tissue>
    </source>
</reference>
<feature type="region of interest" description="Disordered" evidence="5">
    <location>
        <begin position="1"/>
        <end position="34"/>
    </location>
</feature>
<dbReference type="SUPFAM" id="SSF57850">
    <property type="entry name" value="RING/U-box"/>
    <property type="match status" value="1"/>
</dbReference>
<name>A0A7L2B1U4_9GRUI</name>
<dbReference type="EMBL" id="VXBZ01008656">
    <property type="protein sequence ID" value="NXP52162.1"/>
    <property type="molecule type" value="Genomic_DNA"/>
</dbReference>
<evidence type="ECO:0000256" key="4">
    <source>
        <dbReference type="PROSITE-ProRule" id="PRU00175"/>
    </source>
</evidence>
<dbReference type="PROSITE" id="PS50089">
    <property type="entry name" value="ZF_RING_2"/>
    <property type="match status" value="1"/>
</dbReference>
<accession>A0A7L2B1U4</accession>
<evidence type="ECO:0000313" key="7">
    <source>
        <dbReference type="EMBL" id="NXP52162.1"/>
    </source>
</evidence>
<evidence type="ECO:0000313" key="8">
    <source>
        <dbReference type="Proteomes" id="UP000590868"/>
    </source>
</evidence>
<dbReference type="InterPro" id="IPR013083">
    <property type="entry name" value="Znf_RING/FYVE/PHD"/>
</dbReference>
<dbReference type="PANTHER" id="PTHR17550:SF4">
    <property type="entry name" value="E3 UBIQUITIN-PROTEIN LIGASE TTC3"/>
    <property type="match status" value="1"/>
</dbReference>
<dbReference type="InterPro" id="IPR001841">
    <property type="entry name" value="Znf_RING"/>
</dbReference>
<evidence type="ECO:0000256" key="1">
    <source>
        <dbReference type="ARBA" id="ARBA00022723"/>
    </source>
</evidence>
<keyword evidence="7" id="KW-0436">Ligase</keyword>
<dbReference type="PANTHER" id="PTHR17550">
    <property type="entry name" value="E3 UBIQUITIN-PROTEIN LIGASE TTC3"/>
    <property type="match status" value="1"/>
</dbReference>
<dbReference type="SMART" id="SM00184">
    <property type="entry name" value="RING"/>
    <property type="match status" value="1"/>
</dbReference>
<feature type="domain" description="RING-type" evidence="6">
    <location>
        <begin position="50"/>
        <end position="90"/>
    </location>
</feature>